<dbReference type="SUPFAM" id="SSF51197">
    <property type="entry name" value="Clavaminate synthase-like"/>
    <property type="match status" value="1"/>
</dbReference>
<dbReference type="PROSITE" id="PS51471">
    <property type="entry name" value="FE2OG_OXY"/>
    <property type="match status" value="1"/>
</dbReference>
<dbReference type="InterPro" id="IPR027443">
    <property type="entry name" value="IPNS-like_sf"/>
</dbReference>
<dbReference type="InterPro" id="IPR026992">
    <property type="entry name" value="DIOX_N"/>
</dbReference>
<dbReference type="EMBL" id="JAPZBS010000002">
    <property type="protein sequence ID" value="KAJ5380299.1"/>
    <property type="molecule type" value="Genomic_DNA"/>
</dbReference>
<dbReference type="InterPro" id="IPR005123">
    <property type="entry name" value="Oxoglu/Fe-dep_dioxygenase_dom"/>
</dbReference>
<reference evidence="4" key="2">
    <citation type="journal article" date="2023" name="IMA Fungus">
        <title>Comparative genomic study of the Penicillium genus elucidates a diverse pangenome and 15 lateral gene transfer events.</title>
        <authorList>
            <person name="Petersen C."/>
            <person name="Sorensen T."/>
            <person name="Nielsen M.R."/>
            <person name="Sondergaard T.E."/>
            <person name="Sorensen J.L."/>
            <person name="Fitzpatrick D.A."/>
            <person name="Frisvad J.C."/>
            <person name="Nielsen K.L."/>
        </authorList>
    </citation>
    <scope>NUCLEOTIDE SEQUENCE</scope>
    <source>
        <strain evidence="4">IBT 29864</strain>
    </source>
</reference>
<keyword evidence="2" id="KW-0408">Iron</keyword>
<dbReference type="PANTHER" id="PTHR47990">
    <property type="entry name" value="2-OXOGLUTARATE (2OG) AND FE(II)-DEPENDENT OXYGENASE SUPERFAMILY PROTEIN-RELATED"/>
    <property type="match status" value="1"/>
</dbReference>
<keyword evidence="5" id="KW-1185">Reference proteome</keyword>
<dbReference type="RefSeq" id="XP_056557870.1">
    <property type="nucleotide sequence ID" value="XM_056695658.1"/>
</dbReference>
<evidence type="ECO:0000256" key="1">
    <source>
        <dbReference type="ARBA" id="ARBA00008056"/>
    </source>
</evidence>
<dbReference type="OrthoDB" id="288590at2759"/>
<dbReference type="InterPro" id="IPR044861">
    <property type="entry name" value="IPNS-like_FE2OG_OXY"/>
</dbReference>
<dbReference type="Gene3D" id="2.60.120.330">
    <property type="entry name" value="B-lactam Antibiotic, Isopenicillin N Synthase, Chain"/>
    <property type="match status" value="1"/>
</dbReference>
<keyword evidence="2" id="KW-0479">Metal-binding</keyword>
<dbReference type="Proteomes" id="UP001147782">
    <property type="component" value="Unassembled WGS sequence"/>
</dbReference>
<gene>
    <name evidence="4" type="ORF">N7496_002727</name>
</gene>
<protein>
    <recommendedName>
        <fullName evidence="3">Fe2OG dioxygenase domain-containing protein</fullName>
    </recommendedName>
</protein>
<evidence type="ECO:0000313" key="4">
    <source>
        <dbReference type="EMBL" id="KAJ5380299.1"/>
    </source>
</evidence>
<dbReference type="GO" id="GO:0016491">
    <property type="term" value="F:oxidoreductase activity"/>
    <property type="evidence" value="ECO:0007669"/>
    <property type="project" value="UniProtKB-KW"/>
</dbReference>
<comment type="similarity">
    <text evidence="1 2">Belongs to the iron/ascorbate-dependent oxidoreductase family.</text>
</comment>
<keyword evidence="2" id="KW-0560">Oxidoreductase</keyword>
<evidence type="ECO:0000313" key="5">
    <source>
        <dbReference type="Proteomes" id="UP001147782"/>
    </source>
</evidence>
<dbReference type="InterPro" id="IPR050231">
    <property type="entry name" value="Iron_ascorbate_oxido_reductase"/>
</dbReference>
<sequence>MDPSTSQTQIPIVDFSGWTSGGPSRQRVAQEIVAACKEVGFVYIINHSTPDALLDEAFHWSRHFFDLPTEEKLRAPHPDGWAVHRGYSWPGLEKVSQAVSADNDDERTAQLREVPDIKASTRWACEENSAQPNQWIPEDTLPGFRAFMNQFYWEGFRVGGEILQALAVGLGLDDANHLLQKHSGHNNQLRLLHYPPVPADALEQNRAARCPAHTDWSSITLLFQDDCGGLEVEDIHNPSHFIPATPIKNAIVMNVGDLLQRWSNDQLRSTSHRVTLPPLADRIEGEARITRRRFSIPYFMAPDPDSVIECLPACMGPDEPAKYEPITQAGYNQMRASMQY</sequence>
<organism evidence="4 5">
    <name type="scientific">Penicillium cataractarum</name>
    <dbReference type="NCBI Taxonomy" id="2100454"/>
    <lineage>
        <taxon>Eukaryota</taxon>
        <taxon>Fungi</taxon>
        <taxon>Dikarya</taxon>
        <taxon>Ascomycota</taxon>
        <taxon>Pezizomycotina</taxon>
        <taxon>Eurotiomycetes</taxon>
        <taxon>Eurotiomycetidae</taxon>
        <taxon>Eurotiales</taxon>
        <taxon>Aspergillaceae</taxon>
        <taxon>Penicillium</taxon>
    </lineage>
</organism>
<name>A0A9W9SN25_9EURO</name>
<dbReference type="PRINTS" id="PR00682">
    <property type="entry name" value="IPNSYNTHASE"/>
</dbReference>
<accession>A0A9W9SN25</accession>
<comment type="caution">
    <text evidence="4">The sequence shown here is derived from an EMBL/GenBank/DDBJ whole genome shotgun (WGS) entry which is preliminary data.</text>
</comment>
<dbReference type="GO" id="GO:0044283">
    <property type="term" value="P:small molecule biosynthetic process"/>
    <property type="evidence" value="ECO:0007669"/>
    <property type="project" value="UniProtKB-ARBA"/>
</dbReference>
<feature type="domain" description="Fe2OG dioxygenase" evidence="3">
    <location>
        <begin position="185"/>
        <end position="302"/>
    </location>
</feature>
<evidence type="ECO:0000259" key="3">
    <source>
        <dbReference type="PROSITE" id="PS51471"/>
    </source>
</evidence>
<evidence type="ECO:0000256" key="2">
    <source>
        <dbReference type="RuleBase" id="RU003682"/>
    </source>
</evidence>
<dbReference type="Pfam" id="PF03171">
    <property type="entry name" value="2OG-FeII_Oxy"/>
    <property type="match status" value="1"/>
</dbReference>
<dbReference type="GeneID" id="81434835"/>
<dbReference type="Pfam" id="PF14226">
    <property type="entry name" value="DIOX_N"/>
    <property type="match status" value="1"/>
</dbReference>
<reference evidence="4" key="1">
    <citation type="submission" date="2022-11" db="EMBL/GenBank/DDBJ databases">
        <authorList>
            <person name="Petersen C."/>
        </authorList>
    </citation>
    <scope>NUCLEOTIDE SEQUENCE</scope>
    <source>
        <strain evidence="4">IBT 29864</strain>
    </source>
</reference>
<proteinExistence type="inferred from homology"/>
<dbReference type="GO" id="GO:0046872">
    <property type="term" value="F:metal ion binding"/>
    <property type="evidence" value="ECO:0007669"/>
    <property type="project" value="UniProtKB-KW"/>
</dbReference>
<dbReference type="AlphaFoldDB" id="A0A9W9SN25"/>